<dbReference type="CDD" id="cd06463">
    <property type="entry name" value="p23_like"/>
    <property type="match status" value="1"/>
</dbReference>
<feature type="domain" description="CS" evidence="2">
    <location>
        <begin position="1"/>
        <end position="87"/>
    </location>
</feature>
<evidence type="ECO:0000256" key="1">
    <source>
        <dbReference type="SAM" id="MobiDB-lite"/>
    </source>
</evidence>
<keyword evidence="4" id="KW-1185">Reference proteome</keyword>
<gene>
    <name evidence="3" type="ORF">SEMRO_13_G010110.1</name>
</gene>
<dbReference type="OrthoDB" id="428655at2759"/>
<name>A0A9N8DA89_9STRA</name>
<evidence type="ECO:0000313" key="4">
    <source>
        <dbReference type="Proteomes" id="UP001153069"/>
    </source>
</evidence>
<dbReference type="InterPro" id="IPR007052">
    <property type="entry name" value="CS_dom"/>
</dbReference>
<evidence type="ECO:0000259" key="2">
    <source>
        <dbReference type="PROSITE" id="PS51203"/>
    </source>
</evidence>
<reference evidence="3" key="1">
    <citation type="submission" date="2020-06" db="EMBL/GenBank/DDBJ databases">
        <authorList>
            <consortium name="Plant Systems Biology data submission"/>
        </authorList>
    </citation>
    <scope>NUCLEOTIDE SEQUENCE</scope>
    <source>
        <strain evidence="3">D6</strain>
    </source>
</reference>
<accession>A0A9N8DA89</accession>
<dbReference type="SUPFAM" id="SSF49764">
    <property type="entry name" value="HSP20-like chaperones"/>
    <property type="match status" value="1"/>
</dbReference>
<feature type="region of interest" description="Disordered" evidence="1">
    <location>
        <begin position="99"/>
        <end position="119"/>
    </location>
</feature>
<dbReference type="Pfam" id="PF04969">
    <property type="entry name" value="CS"/>
    <property type="match status" value="1"/>
</dbReference>
<dbReference type="PROSITE" id="PS51203">
    <property type="entry name" value="CS"/>
    <property type="match status" value="1"/>
</dbReference>
<organism evidence="3 4">
    <name type="scientific">Seminavis robusta</name>
    <dbReference type="NCBI Taxonomy" id="568900"/>
    <lineage>
        <taxon>Eukaryota</taxon>
        <taxon>Sar</taxon>
        <taxon>Stramenopiles</taxon>
        <taxon>Ochrophyta</taxon>
        <taxon>Bacillariophyta</taxon>
        <taxon>Bacillariophyceae</taxon>
        <taxon>Bacillariophycidae</taxon>
        <taxon>Naviculales</taxon>
        <taxon>Naviculaceae</taxon>
        <taxon>Seminavis</taxon>
    </lineage>
</organism>
<dbReference type="Proteomes" id="UP001153069">
    <property type="component" value="Unassembled WGS sequence"/>
</dbReference>
<comment type="caution">
    <text evidence="3">The sequence shown here is derived from an EMBL/GenBank/DDBJ whole genome shotgun (WGS) entry which is preliminary data.</text>
</comment>
<protein>
    <recommendedName>
        <fullName evidence="2">CS domain-containing protein</fullName>
    </recommendedName>
</protein>
<dbReference type="InterPro" id="IPR008978">
    <property type="entry name" value="HSP20-like_chaperone"/>
</dbReference>
<evidence type="ECO:0000313" key="3">
    <source>
        <dbReference type="EMBL" id="CAB9497056.1"/>
    </source>
</evidence>
<sequence length="137" mass="15339">MSNENCQFHQHGNFIHVLVKGRNVKEDDLDVQIQRRRLTVVIRGETMVEGLLHASVDVGNSRVKVHPDCVEIKLRKGVADEVWPELMLGVPDMMTSLQQAQAATRVSPEPSPSRPKPIADLHSSFNMSISNMFQNVA</sequence>
<proteinExistence type="predicted"/>
<dbReference type="EMBL" id="CAICTM010000013">
    <property type="protein sequence ID" value="CAB9497056.1"/>
    <property type="molecule type" value="Genomic_DNA"/>
</dbReference>
<dbReference type="AlphaFoldDB" id="A0A9N8DA89"/>
<dbReference type="Gene3D" id="2.60.40.790">
    <property type="match status" value="1"/>
</dbReference>